<dbReference type="InterPro" id="IPR017853">
    <property type="entry name" value="GH"/>
</dbReference>
<sequence>MCMSIGGWGDTAGFSVAAADGPSRELYARNVNQTLAEHGYDCVDIDWEYPGGDGEDYKQHPDAVKVGEKATYPLLLQAIRDAIDGKELTIAVPGLERSMIAFTADQVPKINDIVDVVNWHGFRRTTTTTHHTSVQGSLESVQRYIDRGIDPAKINIGFAFYAKYFPTTGPCPQGLGCPVVALEDLVTGADSGLSGAVTFQQGNAMFSKGKADETAGGQYYWDSDTKYFWTWDTPEFIAQKFVKS</sequence>
<evidence type="ECO:0000256" key="1">
    <source>
        <dbReference type="ARBA" id="ARBA00012729"/>
    </source>
</evidence>
<dbReference type="InterPro" id="IPR050314">
    <property type="entry name" value="Glycosyl_Hydrlase_18"/>
</dbReference>
<organism evidence="3 4">
    <name type="scientific">Anthostomella pinea</name>
    <dbReference type="NCBI Taxonomy" id="933095"/>
    <lineage>
        <taxon>Eukaryota</taxon>
        <taxon>Fungi</taxon>
        <taxon>Dikarya</taxon>
        <taxon>Ascomycota</taxon>
        <taxon>Pezizomycotina</taxon>
        <taxon>Sordariomycetes</taxon>
        <taxon>Xylariomycetidae</taxon>
        <taxon>Xylariales</taxon>
        <taxon>Xylariaceae</taxon>
        <taxon>Anthostomella</taxon>
    </lineage>
</organism>
<dbReference type="PANTHER" id="PTHR11177:SF337">
    <property type="entry name" value="CHITINASE"/>
    <property type="match status" value="1"/>
</dbReference>
<proteinExistence type="predicted"/>
<dbReference type="GO" id="GO:0005975">
    <property type="term" value="P:carbohydrate metabolic process"/>
    <property type="evidence" value="ECO:0007669"/>
    <property type="project" value="InterPro"/>
</dbReference>
<comment type="caution">
    <text evidence="3">The sequence shown here is derived from an EMBL/GenBank/DDBJ whole genome shotgun (WGS) entry which is preliminary data.</text>
</comment>
<dbReference type="SUPFAM" id="SSF51445">
    <property type="entry name" value="(Trans)glycosidases"/>
    <property type="match status" value="1"/>
</dbReference>
<dbReference type="InterPro" id="IPR001223">
    <property type="entry name" value="Glyco_hydro18_cat"/>
</dbReference>
<dbReference type="GO" id="GO:0008061">
    <property type="term" value="F:chitin binding"/>
    <property type="evidence" value="ECO:0007669"/>
    <property type="project" value="InterPro"/>
</dbReference>
<protein>
    <recommendedName>
        <fullName evidence="1">chitinase</fullName>
        <ecNumber evidence="1">3.2.1.14</ecNumber>
    </recommendedName>
</protein>
<dbReference type="GO" id="GO:0006032">
    <property type="term" value="P:chitin catabolic process"/>
    <property type="evidence" value="ECO:0007669"/>
    <property type="project" value="TreeGrafter"/>
</dbReference>
<accession>A0AAI8VIB1</accession>
<dbReference type="Proteomes" id="UP001295740">
    <property type="component" value="Unassembled WGS sequence"/>
</dbReference>
<reference evidence="3" key="1">
    <citation type="submission" date="2023-10" db="EMBL/GenBank/DDBJ databases">
        <authorList>
            <person name="Hackl T."/>
        </authorList>
    </citation>
    <scope>NUCLEOTIDE SEQUENCE</scope>
</reference>
<dbReference type="PROSITE" id="PS51910">
    <property type="entry name" value="GH18_2"/>
    <property type="match status" value="1"/>
</dbReference>
<evidence type="ECO:0000313" key="4">
    <source>
        <dbReference type="Proteomes" id="UP001295740"/>
    </source>
</evidence>
<evidence type="ECO:0000313" key="3">
    <source>
        <dbReference type="EMBL" id="CAJ2508318.1"/>
    </source>
</evidence>
<dbReference type="InterPro" id="IPR011583">
    <property type="entry name" value="Chitinase_II/V-like_cat"/>
</dbReference>
<keyword evidence="4" id="KW-1185">Reference proteome</keyword>
<dbReference type="AlphaFoldDB" id="A0AAI8VIB1"/>
<dbReference type="EC" id="3.2.1.14" evidence="1"/>
<dbReference type="SMART" id="SM00636">
    <property type="entry name" value="Glyco_18"/>
    <property type="match status" value="1"/>
</dbReference>
<gene>
    <name evidence="3" type="ORF">KHLLAP_LOCUS8786</name>
</gene>
<dbReference type="GO" id="GO:0008843">
    <property type="term" value="F:endochitinase activity"/>
    <property type="evidence" value="ECO:0007669"/>
    <property type="project" value="UniProtKB-EC"/>
</dbReference>
<dbReference type="GO" id="GO:0005576">
    <property type="term" value="C:extracellular region"/>
    <property type="evidence" value="ECO:0007669"/>
    <property type="project" value="TreeGrafter"/>
</dbReference>
<dbReference type="Gene3D" id="3.20.20.80">
    <property type="entry name" value="Glycosidases"/>
    <property type="match status" value="1"/>
</dbReference>
<dbReference type="EMBL" id="CAUWAG010000010">
    <property type="protein sequence ID" value="CAJ2508318.1"/>
    <property type="molecule type" value="Genomic_DNA"/>
</dbReference>
<feature type="domain" description="GH18" evidence="2">
    <location>
        <begin position="1"/>
        <end position="244"/>
    </location>
</feature>
<dbReference type="PANTHER" id="PTHR11177">
    <property type="entry name" value="CHITINASE"/>
    <property type="match status" value="1"/>
</dbReference>
<name>A0AAI8VIB1_9PEZI</name>
<evidence type="ECO:0000259" key="2">
    <source>
        <dbReference type="PROSITE" id="PS51910"/>
    </source>
</evidence>
<dbReference type="Pfam" id="PF00704">
    <property type="entry name" value="Glyco_hydro_18"/>
    <property type="match status" value="1"/>
</dbReference>